<accession>A0A1X0NYW7</accession>
<feature type="compositionally biased region" description="Low complexity" evidence="1">
    <location>
        <begin position="29"/>
        <end position="45"/>
    </location>
</feature>
<dbReference type="OrthoDB" id="272355at2759"/>
<protein>
    <submittedName>
        <fullName evidence="2">Uncharacterized protein</fullName>
    </submittedName>
</protein>
<gene>
    <name evidence="2" type="ORF">TM35_000101740</name>
</gene>
<keyword evidence="3" id="KW-1185">Reference proteome</keyword>
<dbReference type="GeneID" id="39984445"/>
<feature type="region of interest" description="Disordered" evidence="1">
    <location>
        <begin position="427"/>
        <end position="448"/>
    </location>
</feature>
<feature type="region of interest" description="Disordered" evidence="1">
    <location>
        <begin position="185"/>
        <end position="220"/>
    </location>
</feature>
<comment type="caution">
    <text evidence="2">The sequence shown here is derived from an EMBL/GenBank/DDBJ whole genome shotgun (WGS) entry which is preliminary data.</text>
</comment>
<evidence type="ECO:0000313" key="3">
    <source>
        <dbReference type="Proteomes" id="UP000192257"/>
    </source>
</evidence>
<dbReference type="EMBL" id="NBCO01000010">
    <property type="protein sequence ID" value="ORC89906.1"/>
    <property type="molecule type" value="Genomic_DNA"/>
</dbReference>
<proteinExistence type="predicted"/>
<reference evidence="2 3" key="1">
    <citation type="submission" date="2017-03" db="EMBL/GenBank/DDBJ databases">
        <title>An alternative strategy for trypanosome survival in the mammalian bloodstream revealed through genome and transcriptome analysis of the ubiquitous bovine parasite Trypanosoma (Megatrypanum) theileri.</title>
        <authorList>
            <person name="Kelly S."/>
            <person name="Ivens A."/>
            <person name="Mott A."/>
            <person name="O'Neill E."/>
            <person name="Emms D."/>
            <person name="Macleod O."/>
            <person name="Voorheis P."/>
            <person name="Matthews J."/>
            <person name="Matthews K."/>
            <person name="Carrington M."/>
        </authorList>
    </citation>
    <scope>NUCLEOTIDE SEQUENCE [LARGE SCALE GENOMIC DNA]</scope>
    <source>
        <strain evidence="2">Edinburgh</strain>
    </source>
</reference>
<name>A0A1X0NYW7_9TRYP</name>
<dbReference type="RefSeq" id="XP_028883972.1">
    <property type="nucleotide sequence ID" value="XM_029024665.1"/>
</dbReference>
<feature type="compositionally biased region" description="Low complexity" evidence="1">
    <location>
        <begin position="55"/>
        <end position="69"/>
    </location>
</feature>
<feature type="region of interest" description="Disordered" evidence="1">
    <location>
        <begin position="345"/>
        <end position="364"/>
    </location>
</feature>
<organism evidence="2 3">
    <name type="scientific">Trypanosoma theileri</name>
    <dbReference type="NCBI Taxonomy" id="67003"/>
    <lineage>
        <taxon>Eukaryota</taxon>
        <taxon>Discoba</taxon>
        <taxon>Euglenozoa</taxon>
        <taxon>Kinetoplastea</taxon>
        <taxon>Metakinetoplastina</taxon>
        <taxon>Trypanosomatida</taxon>
        <taxon>Trypanosomatidae</taxon>
        <taxon>Trypanosoma</taxon>
    </lineage>
</organism>
<evidence type="ECO:0000256" key="1">
    <source>
        <dbReference type="SAM" id="MobiDB-lite"/>
    </source>
</evidence>
<feature type="compositionally biased region" description="Low complexity" evidence="1">
    <location>
        <begin position="189"/>
        <end position="208"/>
    </location>
</feature>
<dbReference type="AlphaFoldDB" id="A0A1X0NYW7"/>
<feature type="region of interest" description="Disordered" evidence="1">
    <location>
        <begin position="18"/>
        <end position="82"/>
    </location>
</feature>
<sequence length="478" mass="53420">MTLSPQWSNAVVVRSEDGTIVQTQQKRPAAGTSASSSAGPRPIIVRPRDPRLFTAAAAASAASQQNSNSGDPAGISGSSHNNSSGTPFLASLLVGRDVVETFWIPDPKRNEMGLLESMHRRTAANRTHVLLQSRPLPELQFNFSTCTGDNIDLSHEAFRLSKTSMAILQMERNLSDGAEVVMRFDADPHGTTSGSNSSNHNHNNNSGSVNQARSRPGGISGKVFKDQLRNGLRSLHEEEYYLVRYRDYSQWAVQQYSEIAKKDHFWGKKYVEQCFAVHVGKEPGELIPITEAQFLFGVELLQRYLLEQVGMNTPQNINYTSLSKDQFRSLGVILGDGMRPVGVEGEEYQRQRREEEEEAERRRAASANANIYVPPSIWDWTPGAIKKRINHQLQSHYQALGRFVVRSTVLAVGVYIVWSYVRRALPQSPTSDPRPVQRNRRSNNYYPEDTDAFTPSGLFRSVLLGPKEVFDYLLAPAK</sequence>
<dbReference type="Proteomes" id="UP000192257">
    <property type="component" value="Unassembled WGS sequence"/>
</dbReference>
<feature type="compositionally biased region" description="Basic and acidic residues" evidence="1">
    <location>
        <begin position="347"/>
        <end position="363"/>
    </location>
</feature>
<dbReference type="VEuPathDB" id="TriTrypDB:TM35_000101740"/>
<evidence type="ECO:0000313" key="2">
    <source>
        <dbReference type="EMBL" id="ORC89906.1"/>
    </source>
</evidence>